<gene>
    <name evidence="1" type="ORF">ARMOST_00965</name>
</gene>
<name>A0A284QMK3_ARMOS</name>
<dbReference type="EMBL" id="FUEG01000001">
    <property type="protein sequence ID" value="SJK97712.1"/>
    <property type="molecule type" value="Genomic_DNA"/>
</dbReference>
<sequence length="181" mass="20839">MPGCRTSNTGNHDIYGCDGRSVLLLKAPSTAVTVNFPYPMVVAIKTTRYTLHRVLVTATRSRTCNTWFKLQNNREIQDVAFGSSRCSQIRRQFFFDRSRGLQTWKESPNNGIYSISSVNRSSDSLANDEYYYGFQRIRLIRFENIVLRASRLLVSNQAVFERGPSEHPPLFWVQYVPVTED</sequence>
<accession>A0A284QMK3</accession>
<evidence type="ECO:0000313" key="1">
    <source>
        <dbReference type="EMBL" id="SJK97712.1"/>
    </source>
</evidence>
<protein>
    <submittedName>
        <fullName evidence="1">Uncharacterized protein</fullName>
    </submittedName>
</protein>
<dbReference type="Proteomes" id="UP000219338">
    <property type="component" value="Unassembled WGS sequence"/>
</dbReference>
<organism evidence="1 2">
    <name type="scientific">Armillaria ostoyae</name>
    <name type="common">Armillaria root rot fungus</name>
    <dbReference type="NCBI Taxonomy" id="47428"/>
    <lineage>
        <taxon>Eukaryota</taxon>
        <taxon>Fungi</taxon>
        <taxon>Dikarya</taxon>
        <taxon>Basidiomycota</taxon>
        <taxon>Agaricomycotina</taxon>
        <taxon>Agaricomycetes</taxon>
        <taxon>Agaricomycetidae</taxon>
        <taxon>Agaricales</taxon>
        <taxon>Marasmiineae</taxon>
        <taxon>Physalacriaceae</taxon>
        <taxon>Armillaria</taxon>
    </lineage>
</organism>
<keyword evidence="2" id="KW-1185">Reference proteome</keyword>
<reference evidence="2" key="1">
    <citation type="journal article" date="2017" name="Nat. Ecol. Evol.">
        <title>Genome expansion and lineage-specific genetic innovations in the forest pathogenic fungi Armillaria.</title>
        <authorList>
            <person name="Sipos G."/>
            <person name="Prasanna A.N."/>
            <person name="Walter M.C."/>
            <person name="O'Connor E."/>
            <person name="Balint B."/>
            <person name="Krizsan K."/>
            <person name="Kiss B."/>
            <person name="Hess J."/>
            <person name="Varga T."/>
            <person name="Slot J."/>
            <person name="Riley R."/>
            <person name="Boka B."/>
            <person name="Rigling D."/>
            <person name="Barry K."/>
            <person name="Lee J."/>
            <person name="Mihaltcheva S."/>
            <person name="LaButti K."/>
            <person name="Lipzen A."/>
            <person name="Waldron R."/>
            <person name="Moloney N.M."/>
            <person name="Sperisen C."/>
            <person name="Kredics L."/>
            <person name="Vagvoelgyi C."/>
            <person name="Patrignani A."/>
            <person name="Fitzpatrick D."/>
            <person name="Nagy I."/>
            <person name="Doyle S."/>
            <person name="Anderson J.B."/>
            <person name="Grigoriev I.V."/>
            <person name="Gueldener U."/>
            <person name="Muensterkoetter M."/>
            <person name="Nagy L.G."/>
        </authorList>
    </citation>
    <scope>NUCLEOTIDE SEQUENCE [LARGE SCALE GENOMIC DNA]</scope>
    <source>
        <strain evidence="2">C18/9</strain>
    </source>
</reference>
<proteinExistence type="predicted"/>
<evidence type="ECO:0000313" key="2">
    <source>
        <dbReference type="Proteomes" id="UP000219338"/>
    </source>
</evidence>
<dbReference type="AlphaFoldDB" id="A0A284QMK3"/>